<keyword evidence="5" id="KW-0443">Lipid metabolism</keyword>
<dbReference type="CDD" id="cd02440">
    <property type="entry name" value="AdoMet_MTases"/>
    <property type="match status" value="1"/>
</dbReference>
<dbReference type="RefSeq" id="WP_035249004.1">
    <property type="nucleotide sequence ID" value="NZ_AQQY01000002.1"/>
</dbReference>
<dbReference type="InterPro" id="IPR029063">
    <property type="entry name" value="SAM-dependent_MTases_sf"/>
</dbReference>
<dbReference type="InterPro" id="IPR057206">
    <property type="entry name" value="DUF7884"/>
</dbReference>
<dbReference type="AlphaFoldDB" id="A0A058ZN67"/>
<dbReference type="EMBL" id="AQQY01000002">
    <property type="protein sequence ID" value="KCV83008.1"/>
    <property type="molecule type" value="Genomic_DNA"/>
</dbReference>
<organism evidence="7 8">
    <name type="scientific">Actibacterium atlanticum</name>
    <dbReference type="NCBI Taxonomy" id="1461693"/>
    <lineage>
        <taxon>Bacteria</taxon>
        <taxon>Pseudomonadati</taxon>
        <taxon>Pseudomonadota</taxon>
        <taxon>Alphaproteobacteria</taxon>
        <taxon>Rhodobacterales</taxon>
        <taxon>Roseobacteraceae</taxon>
        <taxon>Actibacterium</taxon>
    </lineage>
</organism>
<dbReference type="PANTHER" id="PTHR43667">
    <property type="entry name" value="CYCLOPROPANE-FATTY-ACYL-PHOSPHOLIPID SYNTHASE"/>
    <property type="match status" value="1"/>
</dbReference>
<evidence type="ECO:0000256" key="1">
    <source>
        <dbReference type="ARBA" id="ARBA00010815"/>
    </source>
</evidence>
<sequence>MWGKALDKSLRQLIKEGQLHLHMPDGSVQTYGPPDDSPVHLYLHDESLPRKILMNPDMAVGEAYMDGTLTIGNDDLHGFLGTVLRNRGAGHTSTALKLNAMLRQMIRHLQQYNPVGRAQQNVAHHYDLSAQLYDLFLDEDRQYSCAYFRTPSDTLEQAQAQKKEHIAKKLRIEPGMKVLDIGCGWGGMGLTLAREYGAQVLGVTLSAEQHKIATARAAEAGLADRVQFRLTDYRKVQGQFDRIVSVGMFEHVGLPHYREYFRHVRDFLTEDGIALIHTIGRSDPPGSTSPWVQKYIFPGGYAPAMSEVMKAVEKERLYATDVEVWRLHYAYTLRHWYDRFTARQDEAAALYDERFCRMWRYYLAASEMTFRLRQQVVFQFQLTRQQDAVPLTRDYMA</sequence>
<evidence type="ECO:0000259" key="6">
    <source>
        <dbReference type="Pfam" id="PF25371"/>
    </source>
</evidence>
<evidence type="ECO:0000256" key="2">
    <source>
        <dbReference type="ARBA" id="ARBA00022603"/>
    </source>
</evidence>
<dbReference type="GO" id="GO:0008610">
    <property type="term" value="P:lipid biosynthetic process"/>
    <property type="evidence" value="ECO:0007669"/>
    <property type="project" value="InterPro"/>
</dbReference>
<reference evidence="7 8" key="1">
    <citation type="submission" date="2013-04" db="EMBL/GenBank/DDBJ databases">
        <title>Shimia sp. 22II-S11-Z10 Genome Sequencing.</title>
        <authorList>
            <person name="Lai Q."/>
            <person name="Li G."/>
            <person name="Shao Z."/>
        </authorList>
    </citation>
    <scope>NUCLEOTIDE SEQUENCE [LARGE SCALE GENOMIC DNA]</scope>
    <source>
        <strain evidence="8">22II-S11-Z10</strain>
    </source>
</reference>
<keyword evidence="2" id="KW-0489">Methyltransferase</keyword>
<evidence type="ECO:0000256" key="5">
    <source>
        <dbReference type="ARBA" id="ARBA00023098"/>
    </source>
</evidence>
<evidence type="ECO:0000313" key="8">
    <source>
        <dbReference type="Proteomes" id="UP000024836"/>
    </source>
</evidence>
<protein>
    <submittedName>
        <fullName evidence="7">Cyclopropane-fatty-acyl-phospholipid synthase</fullName>
    </submittedName>
</protein>
<dbReference type="Pfam" id="PF02353">
    <property type="entry name" value="CMAS"/>
    <property type="match status" value="1"/>
</dbReference>
<dbReference type="STRING" id="1461693.ATO10_05342"/>
<dbReference type="InterPro" id="IPR050723">
    <property type="entry name" value="CFA/CMAS"/>
</dbReference>
<accession>A0A058ZN67</accession>
<keyword evidence="3" id="KW-0808">Transferase</keyword>
<evidence type="ECO:0000256" key="4">
    <source>
        <dbReference type="ARBA" id="ARBA00022691"/>
    </source>
</evidence>
<dbReference type="SUPFAM" id="SSF53335">
    <property type="entry name" value="S-adenosyl-L-methionine-dependent methyltransferases"/>
    <property type="match status" value="1"/>
</dbReference>
<evidence type="ECO:0000313" key="7">
    <source>
        <dbReference type="EMBL" id="KCV83008.1"/>
    </source>
</evidence>
<dbReference type="Pfam" id="PF25371">
    <property type="entry name" value="DUF7884"/>
    <property type="match status" value="1"/>
</dbReference>
<dbReference type="Gene3D" id="3.40.50.150">
    <property type="entry name" value="Vaccinia Virus protein VP39"/>
    <property type="match status" value="1"/>
</dbReference>
<dbReference type="OrthoDB" id="9782855at2"/>
<gene>
    <name evidence="7" type="ORF">ATO10_05342</name>
</gene>
<comment type="similarity">
    <text evidence="1">Belongs to the CFA/CMAS family.</text>
</comment>
<dbReference type="InterPro" id="IPR003333">
    <property type="entry name" value="CMAS"/>
</dbReference>
<keyword evidence="4" id="KW-0949">S-adenosyl-L-methionine</keyword>
<proteinExistence type="inferred from homology"/>
<keyword evidence="8" id="KW-1185">Reference proteome</keyword>
<dbReference type="PATRIC" id="fig|1461693.3.peg.1090"/>
<dbReference type="Proteomes" id="UP000024836">
    <property type="component" value="Unassembled WGS sequence"/>
</dbReference>
<dbReference type="GO" id="GO:0008168">
    <property type="term" value="F:methyltransferase activity"/>
    <property type="evidence" value="ECO:0007669"/>
    <property type="project" value="UniProtKB-KW"/>
</dbReference>
<dbReference type="eggNOG" id="COG2230">
    <property type="taxonomic scope" value="Bacteria"/>
</dbReference>
<evidence type="ECO:0000256" key="3">
    <source>
        <dbReference type="ARBA" id="ARBA00022679"/>
    </source>
</evidence>
<dbReference type="PIRSF" id="PIRSF003085">
    <property type="entry name" value="CMAS"/>
    <property type="match status" value="1"/>
</dbReference>
<dbReference type="GO" id="GO:0032259">
    <property type="term" value="P:methylation"/>
    <property type="evidence" value="ECO:0007669"/>
    <property type="project" value="UniProtKB-KW"/>
</dbReference>
<feature type="domain" description="DUF7884" evidence="6">
    <location>
        <begin position="17"/>
        <end position="71"/>
    </location>
</feature>
<name>A0A058ZN67_9RHOB</name>
<dbReference type="PANTHER" id="PTHR43667:SF1">
    <property type="entry name" value="CYCLOPROPANE-FATTY-ACYL-PHOSPHOLIPID SYNTHASE"/>
    <property type="match status" value="1"/>
</dbReference>
<comment type="caution">
    <text evidence="7">The sequence shown here is derived from an EMBL/GenBank/DDBJ whole genome shotgun (WGS) entry which is preliminary data.</text>
</comment>